<dbReference type="Gene3D" id="3.40.50.410">
    <property type="entry name" value="von Willebrand factor, type A domain"/>
    <property type="match status" value="1"/>
</dbReference>
<evidence type="ECO:0000313" key="25">
    <source>
        <dbReference type="Proteomes" id="UP000224634"/>
    </source>
</evidence>
<dbReference type="Pfam" id="PF03731">
    <property type="entry name" value="Ku_N"/>
    <property type="match status" value="1"/>
</dbReference>
<dbReference type="GO" id="GO:0006303">
    <property type="term" value="P:double-strand break repair via nonhomologous end joining"/>
    <property type="evidence" value="ECO:0007669"/>
    <property type="project" value="InterPro"/>
</dbReference>
<accession>A0A2B7X0W4</accession>
<dbReference type="InterPro" id="IPR016194">
    <property type="entry name" value="SPOC-like_C_dom_sf"/>
</dbReference>
<keyword evidence="13" id="KW-0779">Telomere</keyword>
<dbReference type="FunFam" id="4.10.970.10:FF:000003">
    <property type="entry name" value="ATP-dependent DNA helicase II subunit 1"/>
    <property type="match status" value="1"/>
</dbReference>
<dbReference type="GO" id="GO:0003684">
    <property type="term" value="F:damaged DNA binding"/>
    <property type="evidence" value="ECO:0007669"/>
    <property type="project" value="InterPro"/>
</dbReference>
<keyword evidence="17" id="KW-0539">Nucleus</keyword>
<dbReference type="FunFam" id="2.40.290.10:FF:000001">
    <property type="entry name" value="X-ray repair cross complementing 6"/>
    <property type="match status" value="1"/>
</dbReference>
<name>A0A2B7X0W4_POLH7</name>
<evidence type="ECO:0000256" key="14">
    <source>
        <dbReference type="ARBA" id="ARBA00023125"/>
    </source>
</evidence>
<comment type="caution">
    <text evidence="24">The sequence shown here is derived from an EMBL/GenBank/DDBJ whole genome shotgun (WGS) entry which is preliminary data.</text>
</comment>
<keyword evidence="25" id="KW-1185">Reference proteome</keyword>
<dbReference type="Gene3D" id="1.10.1600.10">
    <property type="match status" value="1"/>
</dbReference>
<dbReference type="InterPro" id="IPR003034">
    <property type="entry name" value="SAP_dom"/>
</dbReference>
<feature type="region of interest" description="Disordered" evidence="22">
    <location>
        <begin position="1"/>
        <end position="24"/>
    </location>
</feature>
<dbReference type="Pfam" id="PF03730">
    <property type="entry name" value="Ku_C"/>
    <property type="match status" value="1"/>
</dbReference>
<dbReference type="NCBIfam" id="TIGR00578">
    <property type="entry name" value="ku70"/>
    <property type="match status" value="1"/>
</dbReference>
<evidence type="ECO:0000313" key="24">
    <source>
        <dbReference type="EMBL" id="PGH05264.1"/>
    </source>
</evidence>
<keyword evidence="15" id="KW-0233">DNA recombination</keyword>
<comment type="catalytic activity">
    <reaction evidence="20">
        <text>ATP + H2O = ADP + phosphate + H(+)</text>
        <dbReference type="Rhea" id="RHEA:13065"/>
        <dbReference type="ChEBI" id="CHEBI:15377"/>
        <dbReference type="ChEBI" id="CHEBI:15378"/>
        <dbReference type="ChEBI" id="CHEBI:30616"/>
        <dbReference type="ChEBI" id="CHEBI:43474"/>
        <dbReference type="ChEBI" id="CHEBI:456216"/>
        <dbReference type="EC" id="3.6.4.12"/>
    </reaction>
</comment>
<keyword evidence="10" id="KW-0378">Hydrolase</keyword>
<dbReference type="InterPro" id="IPR005160">
    <property type="entry name" value="Ku_C"/>
</dbReference>
<evidence type="ECO:0000259" key="23">
    <source>
        <dbReference type="PROSITE" id="PS50800"/>
    </source>
</evidence>
<comment type="subcellular location">
    <subcellularLocation>
        <location evidence="2">Chromosome</location>
        <location evidence="2">Telomere</location>
    </subcellularLocation>
    <subcellularLocation>
        <location evidence="1">Nucleus</location>
    </subcellularLocation>
</comment>
<protein>
    <recommendedName>
        <fullName evidence="6">ATP-dependent DNA helicase II subunit 1</fullName>
        <ecNumber evidence="5">3.6.4.12</ecNumber>
    </recommendedName>
    <alternativeName>
        <fullName evidence="19">ATP-dependent DNA helicase II subunit Ku70</fullName>
    </alternativeName>
</protein>
<evidence type="ECO:0000256" key="5">
    <source>
        <dbReference type="ARBA" id="ARBA00012551"/>
    </source>
</evidence>
<dbReference type="CDD" id="cd00788">
    <property type="entry name" value="KU70"/>
    <property type="match status" value="1"/>
</dbReference>
<dbReference type="PANTHER" id="PTHR12604:SF2">
    <property type="entry name" value="X-RAY REPAIR CROSS-COMPLEMENTING PROTEIN 6"/>
    <property type="match status" value="1"/>
</dbReference>
<feature type="active site" description="Schiff-base intermediate with DNA; for 5'-deoxyribose-5-phosphate lyase activity" evidence="21">
    <location>
        <position position="26"/>
    </location>
</feature>
<keyword evidence="9" id="KW-0227">DNA damage</keyword>
<evidence type="ECO:0000256" key="6">
    <source>
        <dbReference type="ARBA" id="ARBA00021796"/>
    </source>
</evidence>
<keyword evidence="12" id="KW-0067">ATP-binding</keyword>
<dbReference type="CDD" id="cd01458">
    <property type="entry name" value="vWA_ku"/>
    <property type="match status" value="1"/>
</dbReference>
<evidence type="ECO:0000256" key="16">
    <source>
        <dbReference type="ARBA" id="ARBA00023204"/>
    </source>
</evidence>
<dbReference type="GO" id="GO:0000781">
    <property type="term" value="C:chromosome, telomeric region"/>
    <property type="evidence" value="ECO:0007669"/>
    <property type="project" value="UniProtKB-SubCell"/>
</dbReference>
<keyword evidence="11 24" id="KW-0347">Helicase</keyword>
<dbReference type="InterPro" id="IPR027388">
    <property type="entry name" value="Ku70_bridge/pillars_dom_sf"/>
</dbReference>
<evidence type="ECO:0000256" key="3">
    <source>
        <dbReference type="ARBA" id="ARBA00005240"/>
    </source>
</evidence>
<evidence type="ECO:0000256" key="22">
    <source>
        <dbReference type="SAM" id="MobiDB-lite"/>
    </source>
</evidence>
<dbReference type="Pfam" id="PF02037">
    <property type="entry name" value="SAP"/>
    <property type="match status" value="1"/>
</dbReference>
<dbReference type="GO" id="GO:0003678">
    <property type="term" value="F:DNA helicase activity"/>
    <property type="evidence" value="ECO:0007669"/>
    <property type="project" value="UniProtKB-EC"/>
</dbReference>
<dbReference type="GO" id="GO:0006310">
    <property type="term" value="P:DNA recombination"/>
    <property type="evidence" value="ECO:0007669"/>
    <property type="project" value="UniProtKB-KW"/>
</dbReference>
<evidence type="ECO:0000256" key="17">
    <source>
        <dbReference type="ARBA" id="ARBA00023242"/>
    </source>
</evidence>
<keyword evidence="8" id="KW-0547">Nucleotide-binding</keyword>
<dbReference type="Gene3D" id="2.40.290.10">
    <property type="match status" value="1"/>
</dbReference>
<dbReference type="STRING" id="1447883.A0A2B7X0W4"/>
<dbReference type="InterPro" id="IPR006164">
    <property type="entry name" value="DNA_bd_Ku70/Ku80"/>
</dbReference>
<dbReference type="SUPFAM" id="SSF68906">
    <property type="entry name" value="SAP domain"/>
    <property type="match status" value="1"/>
</dbReference>
<comment type="similarity">
    <text evidence="3">Belongs to the ku70 family.</text>
</comment>
<dbReference type="SUPFAM" id="SSF53300">
    <property type="entry name" value="vWA-like"/>
    <property type="match status" value="1"/>
</dbReference>
<reference evidence="24 25" key="1">
    <citation type="submission" date="2017-10" db="EMBL/GenBank/DDBJ databases">
        <title>Comparative genomics in systemic dimorphic fungi from Ajellomycetaceae.</title>
        <authorList>
            <person name="Munoz J.F."/>
            <person name="Mcewen J.G."/>
            <person name="Clay O.K."/>
            <person name="Cuomo C.A."/>
        </authorList>
    </citation>
    <scope>NUCLEOTIDE SEQUENCE [LARGE SCALE GENOMIC DNA]</scope>
    <source>
        <strain evidence="24 25">UAMH7299</strain>
    </source>
</reference>
<dbReference type="PANTHER" id="PTHR12604">
    <property type="entry name" value="KU AUTOANTIGEN DNA HELICASE"/>
    <property type="match status" value="1"/>
</dbReference>
<evidence type="ECO:0000256" key="4">
    <source>
        <dbReference type="ARBA" id="ARBA00011584"/>
    </source>
</evidence>
<dbReference type="EC" id="3.6.4.12" evidence="5"/>
<keyword evidence="7" id="KW-0158">Chromosome</keyword>
<dbReference type="InterPro" id="IPR036465">
    <property type="entry name" value="vWFA_dom_sf"/>
</dbReference>
<dbReference type="Pfam" id="PF02735">
    <property type="entry name" value="Ku"/>
    <property type="match status" value="1"/>
</dbReference>
<dbReference type="Gene3D" id="1.10.720.30">
    <property type="entry name" value="SAP domain"/>
    <property type="match status" value="1"/>
</dbReference>
<dbReference type="GO" id="GO:0000723">
    <property type="term" value="P:telomere maintenance"/>
    <property type="evidence" value="ECO:0007669"/>
    <property type="project" value="InterPro"/>
</dbReference>
<dbReference type="GO" id="GO:0016787">
    <property type="term" value="F:hydrolase activity"/>
    <property type="evidence" value="ECO:0007669"/>
    <property type="project" value="UniProtKB-KW"/>
</dbReference>
<dbReference type="OrthoDB" id="3249161at2759"/>
<evidence type="ECO:0000256" key="2">
    <source>
        <dbReference type="ARBA" id="ARBA00004574"/>
    </source>
</evidence>
<dbReference type="GO" id="GO:0043564">
    <property type="term" value="C:Ku70:Ku80 complex"/>
    <property type="evidence" value="ECO:0007669"/>
    <property type="project" value="InterPro"/>
</dbReference>
<keyword evidence="14" id="KW-0238">DNA-binding</keyword>
<keyword evidence="16" id="KW-0234">DNA repair</keyword>
<dbReference type="SMART" id="SM00559">
    <property type="entry name" value="Ku78"/>
    <property type="match status" value="1"/>
</dbReference>
<gene>
    <name evidence="24" type="ORF">AJ80_08372</name>
</gene>
<dbReference type="InterPro" id="IPR005161">
    <property type="entry name" value="Ku_N"/>
</dbReference>
<sequence>MADDSNPYQDNDGFEEEEEVDETGYKSIKDAVLFAIEVSDSMLTPPPASGAKKADKESPATAALKCAYHLMQQRIISSPRDMIGVLLYGTEASKFYDEDESGRGDLSYPHCYLYTDLDVPSASDVKDLRALVHDEDRAEEILVPSKERVSMSNVLFCANQIFTSKASNFSSRRLFVVTDNDNPHEKDKALRSAATVRAKDLYDLGVTMELFPISRPDQEFDRSKFYDDIIYKATPTDAEAPAFSTTSKASTSGGDGISLLTSLLSSINSKSVPRRALFSNIPLEIGPNFKISVTGYLLFKRQEPARSCYVWLGGEQPQIAKGITTQIADDTAREVEKWEIKKAYKFGGEQVAFTQDEQKMLRDFGPPVIRIIGFKPLAALPFWASTKHPTFIYPSEEDFVGSTRVFSALYQTLLRDEKMALVWFIPRRNAAPVMAAMFPGKEKRDDNDEQVIPQGMWLLPLPFADDIRQNPETNHIIAPEPLVDKMREVVRQLQLPKEQYDPTKYPNPSLQWHYRILQALALDEDLPEQPEDKTLPKYKQIDKRAGDLVISWGEELETQYRTIEPTMPATSTLAKRPATSRSKAQDKASGDAGRPAKRTKVEPEAADDELKTYYQKGTLNKLTVPILKDFLQAHNLSITGKKADLMERVEEFFEQK</sequence>
<feature type="compositionally biased region" description="Acidic residues" evidence="22">
    <location>
        <begin position="12"/>
        <end position="22"/>
    </location>
</feature>
<dbReference type="AlphaFoldDB" id="A0A2B7X0W4"/>
<evidence type="ECO:0000256" key="15">
    <source>
        <dbReference type="ARBA" id="ARBA00023172"/>
    </source>
</evidence>
<dbReference type="GO" id="GO:0003690">
    <property type="term" value="F:double-stranded DNA binding"/>
    <property type="evidence" value="ECO:0007669"/>
    <property type="project" value="TreeGrafter"/>
</dbReference>
<dbReference type="InterPro" id="IPR047087">
    <property type="entry name" value="KU70_core_dom"/>
</dbReference>
<organism evidence="24 25">
    <name type="scientific">Polytolypa hystricis (strain UAMH7299)</name>
    <dbReference type="NCBI Taxonomy" id="1447883"/>
    <lineage>
        <taxon>Eukaryota</taxon>
        <taxon>Fungi</taxon>
        <taxon>Dikarya</taxon>
        <taxon>Ascomycota</taxon>
        <taxon>Pezizomycotina</taxon>
        <taxon>Eurotiomycetes</taxon>
        <taxon>Eurotiomycetidae</taxon>
        <taxon>Onygenales</taxon>
        <taxon>Onygenales incertae sedis</taxon>
        <taxon>Polytolypa</taxon>
    </lineage>
</organism>
<evidence type="ECO:0000256" key="19">
    <source>
        <dbReference type="ARBA" id="ARBA00031811"/>
    </source>
</evidence>
<dbReference type="Proteomes" id="UP000224634">
    <property type="component" value="Unassembled WGS sequence"/>
</dbReference>
<dbReference type="EMBL" id="PDNA01000189">
    <property type="protein sequence ID" value="PGH05264.1"/>
    <property type="molecule type" value="Genomic_DNA"/>
</dbReference>
<evidence type="ECO:0000256" key="8">
    <source>
        <dbReference type="ARBA" id="ARBA00022741"/>
    </source>
</evidence>
<dbReference type="GO" id="GO:0042162">
    <property type="term" value="F:telomeric DNA binding"/>
    <property type="evidence" value="ECO:0007669"/>
    <property type="project" value="InterPro"/>
</dbReference>
<evidence type="ECO:0000256" key="20">
    <source>
        <dbReference type="ARBA" id="ARBA00047995"/>
    </source>
</evidence>
<dbReference type="Gene3D" id="4.10.970.10">
    <property type="entry name" value="Ku70, bridge and pillars"/>
    <property type="match status" value="1"/>
</dbReference>
<evidence type="ECO:0000256" key="11">
    <source>
        <dbReference type="ARBA" id="ARBA00022806"/>
    </source>
</evidence>
<feature type="domain" description="SAP" evidence="23">
    <location>
        <begin position="619"/>
        <end position="653"/>
    </location>
</feature>
<evidence type="ECO:0000256" key="9">
    <source>
        <dbReference type="ARBA" id="ARBA00022763"/>
    </source>
</evidence>
<dbReference type="GO" id="GO:0005524">
    <property type="term" value="F:ATP binding"/>
    <property type="evidence" value="ECO:0007669"/>
    <property type="project" value="UniProtKB-KW"/>
</dbReference>
<comment type="function">
    <text evidence="18">Single-stranded DNA-dependent ATP-dependent helicase. Involved in non-homologous end joining (NHEJ) DNA double strand break repair. DNA-binding is sequence-independent but has a high affinity to nicks in double-stranded DNA and to the ends of duplex DNA. Binds to naturally occurring chromosomal ends, and therefore provides chromosomal end protection. Required also for telomere recombination to repair telomeric ends in the absence of telomerase. KU70, of the KU70/KU80 heterodimer, binds to the stem loop of TLC1, the RNA component of telomerase. Involved in telomere maintenance. Interacts with telomeric repeats and subtelomeric sequences thereby controlling telomere length and protecting against subtelomeric rearrangement. Maintains telomeric chromatin, which is involved in silencing the expression of genes located at the telomere. Required for mating-type switching.</text>
</comment>
<dbReference type="FunFam" id="3.40.50.410:FF:000071">
    <property type="entry name" value="ATP-dependent DNA helicase II subunit 1"/>
    <property type="match status" value="1"/>
</dbReference>
<comment type="subunit">
    <text evidence="4">Heterodimer of Ku70 and Ku80.</text>
</comment>
<dbReference type="PROSITE" id="PS50800">
    <property type="entry name" value="SAP"/>
    <property type="match status" value="1"/>
</dbReference>
<evidence type="ECO:0000256" key="21">
    <source>
        <dbReference type="PIRSR" id="PIRSR003033-1"/>
    </source>
</evidence>
<dbReference type="PIRSF" id="PIRSF003033">
    <property type="entry name" value="Ku70"/>
    <property type="match status" value="1"/>
</dbReference>
<proteinExistence type="inferred from homology"/>
<feature type="region of interest" description="Disordered" evidence="22">
    <location>
        <begin position="565"/>
        <end position="604"/>
    </location>
</feature>
<dbReference type="InterPro" id="IPR036361">
    <property type="entry name" value="SAP_dom_sf"/>
</dbReference>
<evidence type="ECO:0000256" key="12">
    <source>
        <dbReference type="ARBA" id="ARBA00022840"/>
    </source>
</evidence>
<evidence type="ECO:0000256" key="13">
    <source>
        <dbReference type="ARBA" id="ARBA00022895"/>
    </source>
</evidence>
<dbReference type="SMART" id="SM00513">
    <property type="entry name" value="SAP"/>
    <property type="match status" value="1"/>
</dbReference>
<evidence type="ECO:0000256" key="1">
    <source>
        <dbReference type="ARBA" id="ARBA00004123"/>
    </source>
</evidence>
<dbReference type="FunFam" id="1.10.1600.10:FF:000004">
    <property type="entry name" value="ATP-dependent DNA helicase II subunit 1"/>
    <property type="match status" value="1"/>
</dbReference>
<dbReference type="SUPFAM" id="SSF100939">
    <property type="entry name" value="SPOC domain-like"/>
    <property type="match status" value="1"/>
</dbReference>
<evidence type="ECO:0000256" key="7">
    <source>
        <dbReference type="ARBA" id="ARBA00022454"/>
    </source>
</evidence>
<evidence type="ECO:0000256" key="18">
    <source>
        <dbReference type="ARBA" id="ARBA00024890"/>
    </source>
</evidence>
<evidence type="ECO:0000256" key="10">
    <source>
        <dbReference type="ARBA" id="ARBA00022801"/>
    </source>
</evidence>
<dbReference type="InterPro" id="IPR006165">
    <property type="entry name" value="Ku70"/>
</dbReference>